<reference evidence="3 4" key="1">
    <citation type="submission" date="2023-10" db="EMBL/GenBank/DDBJ databases">
        <title>Rubellicoccus peritrichatus gen. nov., sp. nov., isolated from an algae of coral reef tank.</title>
        <authorList>
            <person name="Luo J."/>
        </authorList>
    </citation>
    <scope>NUCLEOTIDE SEQUENCE [LARGE SCALE GENOMIC DNA]</scope>
    <source>
        <strain evidence="3 4">CR14</strain>
    </source>
</reference>
<keyword evidence="4" id="KW-1185">Reference proteome</keyword>
<feature type="compositionally biased region" description="Polar residues" evidence="1">
    <location>
        <begin position="267"/>
        <end position="278"/>
    </location>
</feature>
<dbReference type="InterPro" id="IPR039564">
    <property type="entry name" value="Peptidase_C39-like"/>
</dbReference>
<protein>
    <submittedName>
        <fullName evidence="3">C39 family peptidase</fullName>
    </submittedName>
</protein>
<accession>A0AAQ3L5M8</accession>
<feature type="domain" description="Peptidase C39-like" evidence="2">
    <location>
        <begin position="292"/>
        <end position="451"/>
    </location>
</feature>
<evidence type="ECO:0000259" key="2">
    <source>
        <dbReference type="Pfam" id="PF13529"/>
    </source>
</evidence>
<dbReference type="Gene3D" id="2.30.30.700">
    <property type="entry name" value="SLA1 homology domain 1"/>
    <property type="match status" value="1"/>
</dbReference>
<evidence type="ECO:0000313" key="3">
    <source>
        <dbReference type="EMBL" id="WOO39321.1"/>
    </source>
</evidence>
<organism evidence="3 4">
    <name type="scientific">Rubellicoccus peritrichatus</name>
    <dbReference type="NCBI Taxonomy" id="3080537"/>
    <lineage>
        <taxon>Bacteria</taxon>
        <taxon>Pseudomonadati</taxon>
        <taxon>Verrucomicrobiota</taxon>
        <taxon>Opitutia</taxon>
        <taxon>Puniceicoccales</taxon>
        <taxon>Cerasicoccaceae</taxon>
        <taxon>Rubellicoccus</taxon>
    </lineage>
</organism>
<dbReference type="Proteomes" id="UP001304300">
    <property type="component" value="Chromosome"/>
</dbReference>
<evidence type="ECO:0000256" key="1">
    <source>
        <dbReference type="SAM" id="MobiDB-lite"/>
    </source>
</evidence>
<sequence length="478" mass="53535">MNLYQGKVTNMPRLAPLFLLLLLPFILNGRTFTDKSGREIEAEIVNYDGGDTVSIRRADGIVFDLPLERLSEKDQEFIRNYKAEATTASPEEMKKINSVLGIELFADGNLWDDSANAVAERLGWPRESQTGSQESFRIYHNPKDKILGARPHSSVLYGRDGKVDYISIIFANKGDSAGSEFDSSPSERAKAVSKAIEADGKTVARQLAQLGEPEQSTTATGRDMKERLKRWRWNGHSILLAEQEDEYIAVRIMPDKLADQRGRPERTGSSALKTTSKANVEKRSNGDVIVTEIPMVDQGPKGYCVPATLERVLRYMDIRADMYLLAMAGQTDIGGGTRVENLLQGAERYVKSAGREFERERFKVSPRSVAKYIDEGRPIIWTMYSGNDYNAIANSITKTRRNYDDADAWKGKLKEITSNMDEITPDRMAAHACLIIGYNPVTKEIAVSDSWGPSYRERWIPSDVAEAVSQGSFYLVDF</sequence>
<dbReference type="KEGG" id="puo:RZN69_11915"/>
<evidence type="ECO:0000313" key="4">
    <source>
        <dbReference type="Proteomes" id="UP001304300"/>
    </source>
</evidence>
<proteinExistence type="predicted"/>
<dbReference type="EMBL" id="CP136920">
    <property type="protein sequence ID" value="WOO39321.1"/>
    <property type="molecule type" value="Genomic_DNA"/>
</dbReference>
<dbReference type="AlphaFoldDB" id="A0AAQ3L5M8"/>
<feature type="region of interest" description="Disordered" evidence="1">
    <location>
        <begin position="259"/>
        <end position="279"/>
    </location>
</feature>
<dbReference type="RefSeq" id="WP_317831175.1">
    <property type="nucleotide sequence ID" value="NZ_CP136920.1"/>
</dbReference>
<name>A0AAQ3L5M8_9BACT</name>
<dbReference type="Pfam" id="PF13529">
    <property type="entry name" value="Peptidase_C39_2"/>
    <property type="match status" value="1"/>
</dbReference>
<gene>
    <name evidence="3" type="ORF">RZN69_11915</name>
</gene>